<dbReference type="RefSeq" id="XP_058329599.1">
    <property type="nucleotide sequence ID" value="XM_058476709.1"/>
</dbReference>
<accession>A0A9W9TKM9</accession>
<protein>
    <submittedName>
        <fullName evidence="3">Uncharacterized protein</fullName>
    </submittedName>
</protein>
<sequence>MQLPGGLLLLAFLFFSPAVAIGASCFKVVSALVGRPGHLFNKFQSEICEQGCQPTVSHWDLWTRNNTFVPAVRSIMTRMNVVQKEDALFKMGDDVAVIIKERCAPLLHGHHICSDPATLADFGNCFKRNFFKASIKHLPVLLPMASEQGCKEQYQFLQGEQLWEEIIPQNMRDYASVCNQLGDSVDEQTSENQEQKADDGHDEL</sequence>
<comment type="caution">
    <text evidence="3">The sequence shown here is derived from an EMBL/GenBank/DDBJ whole genome shotgun (WGS) entry which is preliminary data.</text>
</comment>
<dbReference type="AlphaFoldDB" id="A0A9W9TKM9"/>
<proteinExistence type="predicted"/>
<dbReference type="GeneID" id="83204012"/>
<evidence type="ECO:0000256" key="1">
    <source>
        <dbReference type="SAM" id="MobiDB-lite"/>
    </source>
</evidence>
<reference evidence="3" key="1">
    <citation type="submission" date="2022-11" db="EMBL/GenBank/DDBJ databases">
        <authorList>
            <person name="Petersen C."/>
        </authorList>
    </citation>
    <scope>NUCLEOTIDE SEQUENCE</scope>
    <source>
        <strain evidence="3">IBT 19713</strain>
    </source>
</reference>
<feature type="compositionally biased region" description="Basic and acidic residues" evidence="1">
    <location>
        <begin position="193"/>
        <end position="204"/>
    </location>
</feature>
<dbReference type="EMBL" id="JAPQKS010000005">
    <property type="protein sequence ID" value="KAJ5226188.1"/>
    <property type="molecule type" value="Genomic_DNA"/>
</dbReference>
<evidence type="ECO:0000313" key="3">
    <source>
        <dbReference type="EMBL" id="KAJ5226188.1"/>
    </source>
</evidence>
<dbReference type="OrthoDB" id="4477787at2759"/>
<evidence type="ECO:0000256" key="2">
    <source>
        <dbReference type="SAM" id="SignalP"/>
    </source>
</evidence>
<keyword evidence="4" id="KW-1185">Reference proteome</keyword>
<feature type="signal peptide" evidence="2">
    <location>
        <begin position="1"/>
        <end position="22"/>
    </location>
</feature>
<gene>
    <name evidence="3" type="ORF">N7468_007413</name>
</gene>
<organism evidence="3 4">
    <name type="scientific">Penicillium chermesinum</name>
    <dbReference type="NCBI Taxonomy" id="63820"/>
    <lineage>
        <taxon>Eukaryota</taxon>
        <taxon>Fungi</taxon>
        <taxon>Dikarya</taxon>
        <taxon>Ascomycota</taxon>
        <taxon>Pezizomycotina</taxon>
        <taxon>Eurotiomycetes</taxon>
        <taxon>Eurotiomycetidae</taxon>
        <taxon>Eurotiales</taxon>
        <taxon>Aspergillaceae</taxon>
        <taxon>Penicillium</taxon>
    </lineage>
</organism>
<feature type="chain" id="PRO_5040736161" evidence="2">
    <location>
        <begin position="23"/>
        <end position="204"/>
    </location>
</feature>
<dbReference type="Proteomes" id="UP001150941">
    <property type="component" value="Unassembled WGS sequence"/>
</dbReference>
<name>A0A9W9TKM9_9EURO</name>
<keyword evidence="2" id="KW-0732">Signal</keyword>
<reference evidence="3" key="2">
    <citation type="journal article" date="2023" name="IMA Fungus">
        <title>Comparative genomic study of the Penicillium genus elucidates a diverse pangenome and 15 lateral gene transfer events.</title>
        <authorList>
            <person name="Petersen C."/>
            <person name="Sorensen T."/>
            <person name="Nielsen M.R."/>
            <person name="Sondergaard T.E."/>
            <person name="Sorensen J.L."/>
            <person name="Fitzpatrick D.A."/>
            <person name="Frisvad J.C."/>
            <person name="Nielsen K.L."/>
        </authorList>
    </citation>
    <scope>NUCLEOTIDE SEQUENCE</scope>
    <source>
        <strain evidence="3">IBT 19713</strain>
    </source>
</reference>
<evidence type="ECO:0000313" key="4">
    <source>
        <dbReference type="Proteomes" id="UP001150941"/>
    </source>
</evidence>
<feature type="region of interest" description="Disordered" evidence="1">
    <location>
        <begin position="185"/>
        <end position="204"/>
    </location>
</feature>